<evidence type="ECO:0000313" key="3">
    <source>
        <dbReference type="EMBL" id="PYI50353.1"/>
    </source>
</evidence>
<organism evidence="3 4">
    <name type="scientific">Paenibacillus flagellatus</name>
    <dbReference type="NCBI Taxonomy" id="2211139"/>
    <lineage>
        <taxon>Bacteria</taxon>
        <taxon>Bacillati</taxon>
        <taxon>Bacillota</taxon>
        <taxon>Bacilli</taxon>
        <taxon>Bacillales</taxon>
        <taxon>Paenibacillaceae</taxon>
        <taxon>Paenibacillus</taxon>
    </lineage>
</organism>
<name>A0A2V5JYV2_9BACL</name>
<reference evidence="3 4" key="1">
    <citation type="submission" date="2018-05" db="EMBL/GenBank/DDBJ databases">
        <title>Paenibacillus flagellatus sp. nov., isolated from selenium mineral soil.</title>
        <authorList>
            <person name="Dai X."/>
        </authorList>
    </citation>
    <scope>NUCLEOTIDE SEQUENCE [LARGE SCALE GENOMIC DNA]</scope>
    <source>
        <strain evidence="3 4">DXL2</strain>
    </source>
</reference>
<dbReference type="InterPro" id="IPR004482">
    <property type="entry name" value="Mg_chelat-rel"/>
</dbReference>
<dbReference type="GO" id="GO:0005524">
    <property type="term" value="F:ATP binding"/>
    <property type="evidence" value="ECO:0007669"/>
    <property type="project" value="InterPro"/>
</dbReference>
<dbReference type="InterPro" id="IPR020568">
    <property type="entry name" value="Ribosomal_Su5_D2-typ_SF"/>
</dbReference>
<proteinExistence type="inferred from homology"/>
<comment type="caution">
    <text evidence="3">The sequence shown here is derived from an EMBL/GenBank/DDBJ whole genome shotgun (WGS) entry which is preliminary data.</text>
</comment>
<dbReference type="Pfam" id="PF13541">
    <property type="entry name" value="ChlI"/>
    <property type="match status" value="1"/>
</dbReference>
<gene>
    <name evidence="3" type="ORF">DLM86_29345</name>
</gene>
<evidence type="ECO:0000259" key="2">
    <source>
        <dbReference type="SMART" id="SM00382"/>
    </source>
</evidence>
<dbReference type="SUPFAM" id="SSF52540">
    <property type="entry name" value="P-loop containing nucleoside triphosphate hydrolases"/>
    <property type="match status" value="1"/>
</dbReference>
<dbReference type="InterPro" id="IPR014721">
    <property type="entry name" value="Ribsml_uS5_D2-typ_fold_subgr"/>
</dbReference>
<dbReference type="InterPro" id="IPR003593">
    <property type="entry name" value="AAA+_ATPase"/>
</dbReference>
<dbReference type="InterPro" id="IPR000523">
    <property type="entry name" value="Mg_chelatse_chII-like_cat_dom"/>
</dbReference>
<dbReference type="SMART" id="SM00382">
    <property type="entry name" value="AAA"/>
    <property type="match status" value="1"/>
</dbReference>
<dbReference type="Gene3D" id="3.40.50.300">
    <property type="entry name" value="P-loop containing nucleotide triphosphate hydrolases"/>
    <property type="match status" value="1"/>
</dbReference>
<evidence type="ECO:0000313" key="4">
    <source>
        <dbReference type="Proteomes" id="UP000247476"/>
    </source>
</evidence>
<dbReference type="Gene3D" id="3.30.230.10">
    <property type="match status" value="1"/>
</dbReference>
<dbReference type="InterPro" id="IPR025158">
    <property type="entry name" value="Mg_chelat-rel_C"/>
</dbReference>
<dbReference type="RefSeq" id="WP_110843614.1">
    <property type="nucleotide sequence ID" value="NZ_QJVJ01000019.1"/>
</dbReference>
<dbReference type="AlphaFoldDB" id="A0A2V5JYV2"/>
<accession>A0A2V5JYV2</accession>
<dbReference type="PANTHER" id="PTHR32039">
    <property type="entry name" value="MAGNESIUM-CHELATASE SUBUNIT CHLI"/>
    <property type="match status" value="1"/>
</dbReference>
<feature type="domain" description="AAA+ ATPase" evidence="2">
    <location>
        <begin position="217"/>
        <end position="402"/>
    </location>
</feature>
<dbReference type="PANTHER" id="PTHR32039:SF7">
    <property type="entry name" value="COMPETENCE PROTEIN COMM"/>
    <property type="match status" value="1"/>
</dbReference>
<dbReference type="EMBL" id="QJVJ01000019">
    <property type="protein sequence ID" value="PYI50353.1"/>
    <property type="molecule type" value="Genomic_DNA"/>
</dbReference>
<sequence>MYIQCFGACLQGIDGTIVDVEIDISNGLPYFQIVGLPDSSVRESTERVRAAIKNCGAVFPMERITVNLAPADIRKEGASFDLAIAVGILTASGQLSPEKLGRCLLIGELSLDGSLRPVHGVLSMVDAAKRAGVTDVVLPAENVEEASLIEGMRIVGIDNVKRLLEQNGASLFNDINISCGLQHAPFLSDGVAATVEDFVDVCGQHQAKRALTIAAAGMHNFLFVGPPGSGKTMLVRRLPSILPPLSDEESLEVTKVYSAAGQIRNRAMLIRERPFRNPHHTISTGGLVGAGSVPKPGEVSLAHRGVLFLDEMPEFPRSVLEVLRQPIEDRRVTIGRARAVFTFPSHFMLAATMNPCPCGYWGFSSSNASCTCSSVKVRQYRSKMSGPLLDRIDMHVEVPRIEYDAMKRTGVNVSSAELRETVARALRRQSERYAGSGIRFNGELTGRMLREHCRLQPEGEKLLAGSFEALGLSVRAHDRVLKIARTIADLDECDRIGTPHVAEALQYRCLDRNAHPDK</sequence>
<keyword evidence="4" id="KW-1185">Reference proteome</keyword>
<protein>
    <submittedName>
        <fullName evidence="3">Fis family transcriptional regulator</fullName>
    </submittedName>
</protein>
<evidence type="ECO:0000256" key="1">
    <source>
        <dbReference type="ARBA" id="ARBA00006354"/>
    </source>
</evidence>
<dbReference type="SUPFAM" id="SSF54211">
    <property type="entry name" value="Ribosomal protein S5 domain 2-like"/>
    <property type="match status" value="1"/>
</dbReference>
<dbReference type="Pfam" id="PF01078">
    <property type="entry name" value="Mg_chelatase"/>
    <property type="match status" value="1"/>
</dbReference>
<dbReference type="InterPro" id="IPR045006">
    <property type="entry name" value="CHLI-like"/>
</dbReference>
<dbReference type="NCBIfam" id="TIGR00368">
    <property type="entry name" value="YifB family Mg chelatase-like AAA ATPase"/>
    <property type="match status" value="1"/>
</dbReference>
<dbReference type="Pfam" id="PF13335">
    <property type="entry name" value="Mg_chelatase_C"/>
    <property type="match status" value="1"/>
</dbReference>
<dbReference type="Proteomes" id="UP000247476">
    <property type="component" value="Unassembled WGS sequence"/>
</dbReference>
<dbReference type="OrthoDB" id="9813147at2"/>
<comment type="similarity">
    <text evidence="1">Belongs to the Mg-chelatase subunits D/I family. ComM subfamily.</text>
</comment>
<dbReference type="InterPro" id="IPR027417">
    <property type="entry name" value="P-loop_NTPase"/>
</dbReference>